<sequence length="95" mass="10747">VEVNDSARHLVKTKDLKWDLFPEAKKIAAENSTTFAESPQLLCNAQPQFNENLWAEAKCRSKEDGGKLGVRTHIPTIVHIQMYIEGMSSFRAQTM</sequence>
<name>A0A2G9TUE7_TELCI</name>
<dbReference type="EMBL" id="KZ353244">
    <property type="protein sequence ID" value="PIO61649.1"/>
    <property type="molecule type" value="Genomic_DNA"/>
</dbReference>
<evidence type="ECO:0000313" key="2">
    <source>
        <dbReference type="Proteomes" id="UP000230423"/>
    </source>
</evidence>
<keyword evidence="2" id="KW-1185">Reference proteome</keyword>
<protein>
    <submittedName>
        <fullName evidence="1">Uncharacterized protein</fullName>
    </submittedName>
</protein>
<accession>A0A2G9TUE7</accession>
<feature type="non-terminal residue" evidence="1">
    <location>
        <position position="95"/>
    </location>
</feature>
<feature type="non-terminal residue" evidence="1">
    <location>
        <position position="1"/>
    </location>
</feature>
<reference evidence="1 2" key="1">
    <citation type="submission" date="2015-09" db="EMBL/GenBank/DDBJ databases">
        <title>Draft genome of the parasitic nematode Teladorsagia circumcincta isolate WARC Sus (inbred).</title>
        <authorList>
            <person name="Mitreva M."/>
        </authorList>
    </citation>
    <scope>NUCLEOTIDE SEQUENCE [LARGE SCALE GENOMIC DNA]</scope>
    <source>
        <strain evidence="1 2">S</strain>
    </source>
</reference>
<dbReference type="Proteomes" id="UP000230423">
    <property type="component" value="Unassembled WGS sequence"/>
</dbReference>
<dbReference type="AlphaFoldDB" id="A0A2G9TUE7"/>
<gene>
    <name evidence="1" type="ORF">TELCIR_16822</name>
</gene>
<organism evidence="1 2">
    <name type="scientific">Teladorsagia circumcincta</name>
    <name type="common">Brown stomach worm</name>
    <name type="synonym">Ostertagia circumcincta</name>
    <dbReference type="NCBI Taxonomy" id="45464"/>
    <lineage>
        <taxon>Eukaryota</taxon>
        <taxon>Metazoa</taxon>
        <taxon>Ecdysozoa</taxon>
        <taxon>Nematoda</taxon>
        <taxon>Chromadorea</taxon>
        <taxon>Rhabditida</taxon>
        <taxon>Rhabditina</taxon>
        <taxon>Rhabditomorpha</taxon>
        <taxon>Strongyloidea</taxon>
        <taxon>Trichostrongylidae</taxon>
        <taxon>Teladorsagia</taxon>
    </lineage>
</organism>
<proteinExistence type="predicted"/>
<evidence type="ECO:0000313" key="1">
    <source>
        <dbReference type="EMBL" id="PIO61649.1"/>
    </source>
</evidence>